<dbReference type="EMBL" id="ANIE01000003">
    <property type="protein sequence ID" value="KEF32082.1"/>
    <property type="molecule type" value="Genomic_DNA"/>
</dbReference>
<evidence type="ECO:0000313" key="2">
    <source>
        <dbReference type="Proteomes" id="UP000035057"/>
    </source>
</evidence>
<dbReference type="Proteomes" id="UP000035057">
    <property type="component" value="Unassembled WGS sequence"/>
</dbReference>
<sequence>MVQGAAVAVTDFRPVGAFLILALLPFAAPVAESATLPADNVDVLYHRYDGGGMVIDGPSVLVRKSAGSQVSLTGQYYVDSVSAASVDVLATASPYQEERTEYSVGLDYLYDQSTMSLGFTNSSENDFESDTVFFSVTQEFFGGMSTLKMGFASGWDEVGKVGNPSFEEDVDRRNYQLGLSQVLTRNSLLGIDLEVVTDEGYLQNPYRQNRYLNPNDTTSFLYQPERYPETRTSTAVAARALYHLPYRASLRGEYRFFTDSWGIDAHTVEFAYVHALDARWTLEGSVRYYTQNAADFYSDLYAFENSQTHLGRDKELSTLSGTTLGTGAVYEWKQTSLPGIDRLQFSLLLSWLSFDYDDFRDVTAGDNFLPGEEPLYSFDAWVTRASVILDY</sequence>
<accession>A0A072N4B9</accession>
<comment type="caution">
    <text evidence="1">The sequence shown here is derived from an EMBL/GenBank/DDBJ whole genome shotgun (WGS) entry which is preliminary data.</text>
</comment>
<evidence type="ECO:0000313" key="1">
    <source>
        <dbReference type="EMBL" id="KEF32082.1"/>
    </source>
</evidence>
<proteinExistence type="predicted"/>
<dbReference type="STRING" id="1137280.D777_00716"/>
<dbReference type="Pfam" id="PF12094">
    <property type="entry name" value="DUF3570"/>
    <property type="match status" value="2"/>
</dbReference>
<organism evidence="1 2">
    <name type="scientific">Marinobacter nitratireducens</name>
    <dbReference type="NCBI Taxonomy" id="1137280"/>
    <lineage>
        <taxon>Bacteria</taxon>
        <taxon>Pseudomonadati</taxon>
        <taxon>Pseudomonadota</taxon>
        <taxon>Gammaproteobacteria</taxon>
        <taxon>Pseudomonadales</taxon>
        <taxon>Marinobacteraceae</taxon>
        <taxon>Marinobacter</taxon>
    </lineage>
</organism>
<gene>
    <name evidence="1" type="ORF">D777_00716</name>
</gene>
<dbReference type="SUPFAM" id="SSF56935">
    <property type="entry name" value="Porins"/>
    <property type="match status" value="1"/>
</dbReference>
<name>A0A072N4B9_9GAMM</name>
<keyword evidence="2" id="KW-1185">Reference proteome</keyword>
<reference evidence="1 2" key="1">
    <citation type="submission" date="2012-12" db="EMBL/GenBank/DDBJ databases">
        <title>Genome assembly of Marinobacter sp. AK21.</title>
        <authorList>
            <person name="Khatri I."/>
            <person name="Kumar R."/>
            <person name="Vaidya B."/>
            <person name="Subramanian S."/>
            <person name="Pinnaka A."/>
        </authorList>
    </citation>
    <scope>NUCLEOTIDE SEQUENCE [LARGE SCALE GENOMIC DNA]</scope>
    <source>
        <strain evidence="1 2">AK21</strain>
    </source>
</reference>
<dbReference type="InterPro" id="IPR021953">
    <property type="entry name" value="DUF3570"/>
</dbReference>
<dbReference type="PATRIC" id="fig|1137280.3.peg.532"/>
<protein>
    <recommendedName>
        <fullName evidence="3">DUF3570 domain-containing protein</fullName>
    </recommendedName>
</protein>
<evidence type="ECO:0008006" key="3">
    <source>
        <dbReference type="Google" id="ProtNLM"/>
    </source>
</evidence>
<dbReference type="AlphaFoldDB" id="A0A072N4B9"/>